<comment type="similarity">
    <text evidence="1">Belongs to the amidase family.</text>
</comment>
<name>A0A5S5CUW0_9ACTN</name>
<evidence type="ECO:0000313" key="5">
    <source>
        <dbReference type="Proteomes" id="UP000322499"/>
    </source>
</evidence>
<dbReference type="InterPro" id="IPR020556">
    <property type="entry name" value="Amidase_CS"/>
</dbReference>
<dbReference type="AlphaFoldDB" id="A0A5S5CUW0"/>
<dbReference type="InterPro" id="IPR036928">
    <property type="entry name" value="AS_sf"/>
</dbReference>
<dbReference type="Proteomes" id="UP000322499">
    <property type="component" value="Unassembled WGS sequence"/>
</dbReference>
<feature type="domain" description="Amidase" evidence="3">
    <location>
        <begin position="28"/>
        <end position="464"/>
    </location>
</feature>
<organism evidence="4 5">
    <name type="scientific">Blastococcus xanthinilyticus</name>
    <dbReference type="NCBI Taxonomy" id="1564164"/>
    <lineage>
        <taxon>Bacteria</taxon>
        <taxon>Bacillati</taxon>
        <taxon>Actinomycetota</taxon>
        <taxon>Actinomycetes</taxon>
        <taxon>Geodermatophilales</taxon>
        <taxon>Geodermatophilaceae</taxon>
        <taxon>Blastococcus</taxon>
    </lineage>
</organism>
<dbReference type="SUPFAM" id="SSF75304">
    <property type="entry name" value="Amidase signature (AS) enzymes"/>
    <property type="match status" value="1"/>
</dbReference>
<feature type="region of interest" description="Disordered" evidence="2">
    <location>
        <begin position="129"/>
        <end position="156"/>
    </location>
</feature>
<dbReference type="PANTHER" id="PTHR11895">
    <property type="entry name" value="TRANSAMIDASE"/>
    <property type="match status" value="1"/>
</dbReference>
<comment type="caution">
    <text evidence="4">The sequence shown here is derived from an EMBL/GenBank/DDBJ whole genome shotgun (WGS) entry which is preliminary data.</text>
</comment>
<accession>A0A5S5CUW0</accession>
<evidence type="ECO:0000256" key="1">
    <source>
        <dbReference type="ARBA" id="ARBA00009199"/>
    </source>
</evidence>
<dbReference type="PANTHER" id="PTHR11895:SF7">
    <property type="entry name" value="GLUTAMYL-TRNA(GLN) AMIDOTRANSFERASE SUBUNIT A, MITOCHONDRIAL"/>
    <property type="match status" value="1"/>
</dbReference>
<evidence type="ECO:0000259" key="3">
    <source>
        <dbReference type="Pfam" id="PF01425"/>
    </source>
</evidence>
<dbReference type="InterPro" id="IPR000120">
    <property type="entry name" value="Amidase"/>
</dbReference>
<evidence type="ECO:0000313" key="4">
    <source>
        <dbReference type="EMBL" id="TYP87567.1"/>
    </source>
</evidence>
<proteinExistence type="inferred from homology"/>
<dbReference type="Gene3D" id="3.90.1300.10">
    <property type="entry name" value="Amidase signature (AS) domain"/>
    <property type="match status" value="1"/>
</dbReference>
<dbReference type="GO" id="GO:0003824">
    <property type="term" value="F:catalytic activity"/>
    <property type="evidence" value="ECO:0007669"/>
    <property type="project" value="InterPro"/>
</dbReference>
<protein>
    <submittedName>
        <fullName evidence="4">Amidase</fullName>
    </submittedName>
</protein>
<gene>
    <name evidence="4" type="ORF">BD833_106157</name>
</gene>
<dbReference type="InterPro" id="IPR023631">
    <property type="entry name" value="Amidase_dom"/>
</dbReference>
<dbReference type="Pfam" id="PF01425">
    <property type="entry name" value="Amidase"/>
    <property type="match status" value="1"/>
</dbReference>
<evidence type="ECO:0000256" key="2">
    <source>
        <dbReference type="SAM" id="MobiDB-lite"/>
    </source>
</evidence>
<dbReference type="PROSITE" id="PS00571">
    <property type="entry name" value="AMIDASES"/>
    <property type="match status" value="1"/>
</dbReference>
<keyword evidence="5" id="KW-1185">Reference proteome</keyword>
<sequence>MPEVTDPTWLDATAQAELVQTGECSPAELVEAAIERIERVNPQLDAVIRDRFDAARAEAAGDLPDGPFRGVPLLLKDLGCHVAGEATNYGTSFLRDAGHRWSVDSHLAQRLRAAGFVVLGRTNVPEFGTTITTEPAAHPPARNPYDTTRSTGGSSGGSAAAVAAGLVPLAHANDGGGSIRIPAAECGLVGLKPTRARVSQGPEVGESWAGATIDGVVTRTVRDTAAVLDVISGPMPGDPYVAPPLPRPLAQEVGAPVGRLRVGLLDAEPGEQYLDDPSCRAAVERAGRLLADLGCDVGPGTPGAMFDPRFPRFFTTTIAADVALTLSALERSLGRSVEDGELEPRNVFYRAVGRRLSAEEYLGARQWLGSWTRRMAEFWAPGEQGGQGFDLLVTPTIAAPPPQLGWMTAAGPKEEGRRINSLMPYTAQFNVTGQPAISLPLHWTDEGLPVGVQLVAAYGREDVLVRVAAALEEAAPWAGRRPAVSA</sequence>
<reference evidence="4 5" key="1">
    <citation type="submission" date="2019-07" db="EMBL/GenBank/DDBJ databases">
        <title>Genomic Encyclopedia of Archaeal and Bacterial Type Strains, Phase II (KMG-II): from individual species to whole genera.</title>
        <authorList>
            <person name="Goeker M."/>
        </authorList>
    </citation>
    <scope>NUCLEOTIDE SEQUENCE [LARGE SCALE GENOMIC DNA]</scope>
    <source>
        <strain evidence="4 5">DSM 46842</strain>
    </source>
</reference>
<dbReference type="EMBL" id="VNHW01000006">
    <property type="protein sequence ID" value="TYP87567.1"/>
    <property type="molecule type" value="Genomic_DNA"/>
</dbReference>